<keyword evidence="3" id="KW-0808">Transferase</keyword>
<keyword evidence="6" id="KW-0175">Coiled coil</keyword>
<dbReference type="InterPro" id="IPR026846">
    <property type="entry name" value="Nse2(Mms21)"/>
</dbReference>
<comment type="caution">
    <text evidence="7">The sequence shown here is derived from an EMBL/GenBank/DDBJ whole genome shotgun (WGS) entry which is preliminary data.</text>
</comment>
<dbReference type="GO" id="GO:0000724">
    <property type="term" value="P:double-strand break repair via homologous recombination"/>
    <property type="evidence" value="ECO:0007669"/>
    <property type="project" value="InterPro"/>
</dbReference>
<protein>
    <submittedName>
        <fullName evidence="7">Uncharacterized protein</fullName>
    </submittedName>
</protein>
<dbReference type="PANTHER" id="PTHR21330">
    <property type="entry name" value="E3 SUMO-PROTEIN LIGASE NSE2"/>
    <property type="match status" value="1"/>
</dbReference>
<gene>
    <name evidence="7" type="ORF">NDU88_003312</name>
</gene>
<evidence type="ECO:0000256" key="4">
    <source>
        <dbReference type="ARBA" id="ARBA00022786"/>
    </source>
</evidence>
<evidence type="ECO:0000256" key="2">
    <source>
        <dbReference type="ARBA" id="ARBA00004718"/>
    </source>
</evidence>
<comment type="subcellular location">
    <subcellularLocation>
        <location evidence="1">Nucleus</location>
    </subcellularLocation>
</comment>
<name>A0AAV7UY38_PLEWA</name>
<keyword evidence="4" id="KW-0833">Ubl conjugation pathway</keyword>
<sequence>MPGRSSLAVSFSSVDSSLSSLKNCQAYINTGMEIATNVALDLLETESDEGEVKNMENVMLDYAAMDRELNQFIQAVEDITNQVRREQLEKIPDLKALVKDRFAELQSRNTDLDLQRNVRFKQFKEQLRETGKQPSYLLENRGAGQRSFMSKDTRLIKSFSISTLPHLFAHQWDETKISFLVLNTILPGEFVTRFLLKTLLFAYFTRLTVYCNNRDL</sequence>
<dbReference type="Proteomes" id="UP001066276">
    <property type="component" value="Chromosome 2_2"/>
</dbReference>
<evidence type="ECO:0000313" key="7">
    <source>
        <dbReference type="EMBL" id="KAJ1194017.1"/>
    </source>
</evidence>
<reference evidence="7" key="1">
    <citation type="journal article" date="2022" name="bioRxiv">
        <title>Sequencing and chromosome-scale assembly of the giantPleurodeles waltlgenome.</title>
        <authorList>
            <person name="Brown T."/>
            <person name="Elewa A."/>
            <person name="Iarovenko S."/>
            <person name="Subramanian E."/>
            <person name="Araus A.J."/>
            <person name="Petzold A."/>
            <person name="Susuki M."/>
            <person name="Suzuki K.-i.T."/>
            <person name="Hayashi T."/>
            <person name="Toyoda A."/>
            <person name="Oliveira C."/>
            <person name="Osipova E."/>
            <person name="Leigh N.D."/>
            <person name="Simon A."/>
            <person name="Yun M.H."/>
        </authorList>
    </citation>
    <scope>NUCLEOTIDE SEQUENCE</scope>
    <source>
        <strain evidence="7">20211129_DDA</strain>
        <tissue evidence="7">Liver</tissue>
    </source>
</reference>
<evidence type="ECO:0000256" key="5">
    <source>
        <dbReference type="ARBA" id="ARBA00023242"/>
    </source>
</evidence>
<evidence type="ECO:0000313" key="8">
    <source>
        <dbReference type="Proteomes" id="UP001066276"/>
    </source>
</evidence>
<dbReference type="GO" id="GO:0030915">
    <property type="term" value="C:Smc5-Smc6 complex"/>
    <property type="evidence" value="ECO:0007669"/>
    <property type="project" value="InterPro"/>
</dbReference>
<evidence type="ECO:0000256" key="3">
    <source>
        <dbReference type="ARBA" id="ARBA00022679"/>
    </source>
</evidence>
<organism evidence="7 8">
    <name type="scientific">Pleurodeles waltl</name>
    <name type="common">Iberian ribbed newt</name>
    <dbReference type="NCBI Taxonomy" id="8319"/>
    <lineage>
        <taxon>Eukaryota</taxon>
        <taxon>Metazoa</taxon>
        <taxon>Chordata</taxon>
        <taxon>Craniata</taxon>
        <taxon>Vertebrata</taxon>
        <taxon>Euteleostomi</taxon>
        <taxon>Amphibia</taxon>
        <taxon>Batrachia</taxon>
        <taxon>Caudata</taxon>
        <taxon>Salamandroidea</taxon>
        <taxon>Salamandridae</taxon>
        <taxon>Pleurodelinae</taxon>
        <taxon>Pleurodeles</taxon>
    </lineage>
</organism>
<comment type="pathway">
    <text evidence="2">Protein modification; protein sumoylation.</text>
</comment>
<dbReference type="GO" id="GO:0016925">
    <property type="term" value="P:protein sumoylation"/>
    <property type="evidence" value="ECO:0007669"/>
    <property type="project" value="TreeGrafter"/>
</dbReference>
<dbReference type="GO" id="GO:0005634">
    <property type="term" value="C:nucleus"/>
    <property type="evidence" value="ECO:0007669"/>
    <property type="project" value="UniProtKB-SubCell"/>
</dbReference>
<evidence type="ECO:0000256" key="6">
    <source>
        <dbReference type="SAM" id="Coils"/>
    </source>
</evidence>
<dbReference type="EMBL" id="JANPWB010000004">
    <property type="protein sequence ID" value="KAJ1194017.1"/>
    <property type="molecule type" value="Genomic_DNA"/>
</dbReference>
<evidence type="ECO:0000256" key="1">
    <source>
        <dbReference type="ARBA" id="ARBA00004123"/>
    </source>
</evidence>
<dbReference type="AlphaFoldDB" id="A0AAV7UY38"/>
<keyword evidence="8" id="KW-1185">Reference proteome</keyword>
<proteinExistence type="predicted"/>
<accession>A0AAV7UY38</accession>
<dbReference type="GO" id="GO:0061665">
    <property type="term" value="F:SUMO ligase activity"/>
    <property type="evidence" value="ECO:0007669"/>
    <property type="project" value="TreeGrafter"/>
</dbReference>
<keyword evidence="5" id="KW-0539">Nucleus</keyword>
<feature type="coiled-coil region" evidence="6">
    <location>
        <begin position="62"/>
        <end position="89"/>
    </location>
</feature>
<dbReference type="PANTHER" id="PTHR21330:SF1">
    <property type="entry name" value="E3 SUMO-PROTEIN LIGASE NSE2"/>
    <property type="match status" value="1"/>
</dbReference>